<keyword evidence="3" id="KW-1280">Immunoglobulin</keyword>
<protein>
    <submittedName>
        <fullName evidence="5">HV43D protein</fullName>
    </submittedName>
</protein>
<dbReference type="Pfam" id="PF07686">
    <property type="entry name" value="V-set"/>
    <property type="match status" value="1"/>
</dbReference>
<gene>
    <name evidence="5" type="primary">Ighv343d</name>
    <name evidence="5" type="ORF">SMICAP_R14644</name>
</gene>
<dbReference type="InterPro" id="IPR013106">
    <property type="entry name" value="Ig_V-set"/>
</dbReference>
<dbReference type="InterPro" id="IPR050199">
    <property type="entry name" value="IgHV"/>
</dbReference>
<dbReference type="Gene3D" id="2.60.40.10">
    <property type="entry name" value="Immunoglobulins"/>
    <property type="match status" value="1"/>
</dbReference>
<organism evidence="5 6">
    <name type="scientific">Smithornis capensis</name>
    <dbReference type="NCBI Taxonomy" id="363769"/>
    <lineage>
        <taxon>Eukaryota</taxon>
        <taxon>Metazoa</taxon>
        <taxon>Chordata</taxon>
        <taxon>Craniata</taxon>
        <taxon>Vertebrata</taxon>
        <taxon>Euteleostomi</taxon>
        <taxon>Archelosauria</taxon>
        <taxon>Archosauria</taxon>
        <taxon>Dinosauria</taxon>
        <taxon>Saurischia</taxon>
        <taxon>Theropoda</taxon>
        <taxon>Coelurosauria</taxon>
        <taxon>Aves</taxon>
        <taxon>Neognathae</taxon>
        <taxon>Neoaves</taxon>
        <taxon>Telluraves</taxon>
        <taxon>Australaves</taxon>
        <taxon>Passeriformes</taxon>
        <taxon>Eurylaimidae</taxon>
        <taxon>Smithornis</taxon>
    </lineage>
</organism>
<comment type="caution">
    <text evidence="5">The sequence shown here is derived from an EMBL/GenBank/DDBJ whole genome shotgun (WGS) entry which is preliminary data.</text>
</comment>
<feature type="non-terminal residue" evidence="5">
    <location>
        <position position="96"/>
    </location>
</feature>
<evidence type="ECO:0000256" key="3">
    <source>
        <dbReference type="ARBA" id="ARBA00043265"/>
    </source>
</evidence>
<evidence type="ECO:0000313" key="6">
    <source>
        <dbReference type="Proteomes" id="UP000567624"/>
    </source>
</evidence>
<evidence type="ECO:0000259" key="4">
    <source>
        <dbReference type="PROSITE" id="PS50835"/>
    </source>
</evidence>
<feature type="non-terminal residue" evidence="5">
    <location>
        <position position="1"/>
    </location>
</feature>
<dbReference type="InterPro" id="IPR013783">
    <property type="entry name" value="Ig-like_fold"/>
</dbReference>
<evidence type="ECO:0000256" key="2">
    <source>
        <dbReference type="ARBA" id="ARBA00023130"/>
    </source>
</evidence>
<dbReference type="PROSITE" id="PS50835">
    <property type="entry name" value="IG_LIKE"/>
    <property type="match status" value="1"/>
</dbReference>
<dbReference type="InterPro" id="IPR036179">
    <property type="entry name" value="Ig-like_dom_sf"/>
</dbReference>
<reference evidence="5 6" key="1">
    <citation type="submission" date="2019-09" db="EMBL/GenBank/DDBJ databases">
        <title>Bird 10,000 Genomes (B10K) Project - Family phase.</title>
        <authorList>
            <person name="Zhang G."/>
        </authorList>
    </citation>
    <scope>NUCLEOTIDE SEQUENCE [LARGE SCALE GENOMIC DNA]</scope>
    <source>
        <strain evidence="5">B10K-CU-031-20</strain>
    </source>
</reference>
<dbReference type="AlphaFoldDB" id="A0A7K8R806"/>
<dbReference type="Proteomes" id="UP000567624">
    <property type="component" value="Unassembled WGS sequence"/>
</dbReference>
<keyword evidence="2" id="KW-1064">Adaptive immunity</keyword>
<evidence type="ECO:0000256" key="1">
    <source>
        <dbReference type="ARBA" id="ARBA00022859"/>
    </source>
</evidence>
<keyword evidence="6" id="KW-1185">Reference proteome</keyword>
<name>A0A7K8R806_9PASS</name>
<feature type="domain" description="Ig-like" evidence="4">
    <location>
        <begin position="20"/>
        <end position="96"/>
    </location>
</feature>
<accession>A0A7K8R806</accession>
<proteinExistence type="predicted"/>
<dbReference type="GO" id="GO:0005576">
    <property type="term" value="C:extracellular region"/>
    <property type="evidence" value="ECO:0007669"/>
    <property type="project" value="UniProtKB-ARBA"/>
</dbReference>
<dbReference type="SMART" id="SM00406">
    <property type="entry name" value="IGv"/>
    <property type="match status" value="1"/>
</dbReference>
<sequence>AVTLVESEGCLQLPRGSLCLLCHSSGFTFGNCPTHWVCQNHGKGLEWVAEISDDGGYATYAPSVKGRFTISGDNGQSSVMLQMNNLKDEDFATYFC</sequence>
<evidence type="ECO:0000313" key="5">
    <source>
        <dbReference type="EMBL" id="NXF13324.1"/>
    </source>
</evidence>
<dbReference type="GO" id="GO:0019814">
    <property type="term" value="C:immunoglobulin complex"/>
    <property type="evidence" value="ECO:0007669"/>
    <property type="project" value="UniProtKB-KW"/>
</dbReference>
<keyword evidence="1" id="KW-0391">Immunity</keyword>
<dbReference type="PANTHER" id="PTHR23266">
    <property type="entry name" value="IMMUNOGLOBULIN HEAVY CHAIN"/>
    <property type="match status" value="1"/>
</dbReference>
<dbReference type="GO" id="GO:0002250">
    <property type="term" value="P:adaptive immune response"/>
    <property type="evidence" value="ECO:0007669"/>
    <property type="project" value="UniProtKB-KW"/>
</dbReference>
<dbReference type="SUPFAM" id="SSF48726">
    <property type="entry name" value="Immunoglobulin"/>
    <property type="match status" value="1"/>
</dbReference>
<dbReference type="InterPro" id="IPR007110">
    <property type="entry name" value="Ig-like_dom"/>
</dbReference>
<dbReference type="EMBL" id="VWYW01001462">
    <property type="protein sequence ID" value="NXF13324.1"/>
    <property type="molecule type" value="Genomic_DNA"/>
</dbReference>